<reference evidence="2" key="1">
    <citation type="journal article" date="2018" name="BMC Genomics">
        <title>Genomic insights into host adaptation between the wheat stripe rust pathogen (Puccinia striiformis f. sp. tritici) and the barley stripe rust pathogen (Puccinia striiformis f. sp. hordei).</title>
        <authorList>
            <person name="Xia C."/>
            <person name="Wang M."/>
            <person name="Yin C."/>
            <person name="Cornejo O.E."/>
            <person name="Hulbert S.H."/>
            <person name="Chen X."/>
        </authorList>
    </citation>
    <scope>NUCLEOTIDE SEQUENCE [LARGE SCALE GENOMIC DNA]</scope>
    <source>
        <strain evidence="2">93-210</strain>
    </source>
</reference>
<gene>
    <name evidence="1" type="ORF">MJO28_012981</name>
</gene>
<reference evidence="2" key="2">
    <citation type="journal article" date="2018" name="Mol. Plant Microbe Interact.">
        <title>Genome sequence resources for the wheat stripe rust pathogen (Puccinia striiformis f. sp. tritici) and the barley stripe rust pathogen (Puccinia striiformis f. sp. hordei).</title>
        <authorList>
            <person name="Xia C."/>
            <person name="Wang M."/>
            <person name="Yin C."/>
            <person name="Cornejo O.E."/>
            <person name="Hulbert S.H."/>
            <person name="Chen X."/>
        </authorList>
    </citation>
    <scope>NUCLEOTIDE SEQUENCE [LARGE SCALE GENOMIC DNA]</scope>
    <source>
        <strain evidence="2">93-210</strain>
    </source>
</reference>
<comment type="caution">
    <text evidence="1">The sequence shown here is derived from an EMBL/GenBank/DDBJ whole genome shotgun (WGS) entry which is preliminary data.</text>
</comment>
<dbReference type="Proteomes" id="UP001060170">
    <property type="component" value="Chromosome 13"/>
</dbReference>
<accession>A0ACC0DXG5</accession>
<dbReference type="EMBL" id="CM045877">
    <property type="protein sequence ID" value="KAI7940696.1"/>
    <property type="molecule type" value="Genomic_DNA"/>
</dbReference>
<name>A0ACC0DXG5_9BASI</name>
<evidence type="ECO:0000313" key="1">
    <source>
        <dbReference type="EMBL" id="KAI7940696.1"/>
    </source>
</evidence>
<sequence>MPDAKYQFIRSQIFNSGRKHDPTSHPSRKNQDLNLENHSLRYPLLKLSQSCENIGPEVSEQETRINPKKRDALDQHVLRRKF</sequence>
<organism evidence="1 2">
    <name type="scientific">Puccinia striiformis f. sp. tritici</name>
    <dbReference type="NCBI Taxonomy" id="168172"/>
    <lineage>
        <taxon>Eukaryota</taxon>
        <taxon>Fungi</taxon>
        <taxon>Dikarya</taxon>
        <taxon>Basidiomycota</taxon>
        <taxon>Pucciniomycotina</taxon>
        <taxon>Pucciniomycetes</taxon>
        <taxon>Pucciniales</taxon>
        <taxon>Pucciniaceae</taxon>
        <taxon>Puccinia</taxon>
    </lineage>
</organism>
<keyword evidence="2" id="KW-1185">Reference proteome</keyword>
<reference evidence="1 2" key="3">
    <citation type="journal article" date="2022" name="Microbiol. Spectr.">
        <title>Folding features and dynamics of 3D genome architecture in plant fungal pathogens.</title>
        <authorList>
            <person name="Xia C."/>
        </authorList>
    </citation>
    <scope>NUCLEOTIDE SEQUENCE [LARGE SCALE GENOMIC DNA]</scope>
    <source>
        <strain evidence="1 2">93-210</strain>
    </source>
</reference>
<protein>
    <submittedName>
        <fullName evidence="1">Uncharacterized protein</fullName>
    </submittedName>
</protein>
<proteinExistence type="predicted"/>
<evidence type="ECO:0000313" key="2">
    <source>
        <dbReference type="Proteomes" id="UP001060170"/>
    </source>
</evidence>